<accession>A0A8J3SBP4</accession>
<feature type="transmembrane region" description="Helical" evidence="1">
    <location>
        <begin position="157"/>
        <end position="175"/>
    </location>
</feature>
<gene>
    <name evidence="2" type="ORF">Psi01_04470</name>
</gene>
<dbReference type="AlphaFoldDB" id="A0A8J3SBP4"/>
<feature type="transmembrane region" description="Helical" evidence="1">
    <location>
        <begin position="305"/>
        <end position="326"/>
    </location>
</feature>
<keyword evidence="1" id="KW-0812">Transmembrane</keyword>
<proteinExistence type="predicted"/>
<reference evidence="2 3" key="1">
    <citation type="submission" date="2021-01" db="EMBL/GenBank/DDBJ databases">
        <title>Whole genome shotgun sequence of Planobispora siamensis NBRC 107568.</title>
        <authorList>
            <person name="Komaki H."/>
            <person name="Tamura T."/>
        </authorList>
    </citation>
    <scope>NUCLEOTIDE SEQUENCE [LARGE SCALE GENOMIC DNA]</scope>
    <source>
        <strain evidence="2 3">NBRC 107568</strain>
    </source>
</reference>
<protein>
    <submittedName>
        <fullName evidence="2">Uncharacterized protein</fullName>
    </submittedName>
</protein>
<evidence type="ECO:0000313" key="3">
    <source>
        <dbReference type="Proteomes" id="UP000619788"/>
    </source>
</evidence>
<feature type="transmembrane region" description="Helical" evidence="1">
    <location>
        <begin position="333"/>
        <end position="352"/>
    </location>
</feature>
<feature type="transmembrane region" description="Helical" evidence="1">
    <location>
        <begin position="187"/>
        <end position="214"/>
    </location>
</feature>
<feature type="transmembrane region" description="Helical" evidence="1">
    <location>
        <begin position="130"/>
        <end position="151"/>
    </location>
</feature>
<keyword evidence="1" id="KW-1133">Transmembrane helix</keyword>
<feature type="transmembrane region" description="Helical" evidence="1">
    <location>
        <begin position="22"/>
        <end position="41"/>
    </location>
</feature>
<sequence length="618" mass="65722">MTPSQAVGLEIRLPRWVVRPGVRARAVGVSAAVLVLLSLLLRAALMGRSFFVEDDFVFAGRAATADFGWDYLFRVHYGHLMPVPFALIWVLTRVAPYDWTVVTLVALALHGAAAAAMYRLLRLLFGSRPLILVPLVVYLFAPVTVQATTWWAAVVNIVPMHLALCMALCSQVLYVRTGRLVHAAGVLAWTAFGLACFEKSAIIPVVVFLVTAWFPIGGREAGGVLGTLRRQPLLWAGAAVMLAGYLTAYLLLASRTSESSVALPDLPLAVSYAAAFLGIAVPSLLSGGPLTWGLDTVAGPLAAPAWFAVGLGWAAVAATAVVTVRYRTAALRAWALGLFYVVCANFAVALLSRARVTSLVAFESRYLADVPPVLALCLGVALIPLLGERSAWLRRPLPQGRHLLAALCVVGYLAASVWSMHGFGARLQGERLAGYVATARTALAARDPATAVYPIPLPENMVIPWQGEFRMSSFVLAPLVPPAERERLRRPEPAHRISTFDGQGRLVPATVFGGVVGPPAGKKCVSVQGGSLATGLTAPHPGYAGLVRYRVSAATPVRVEAGEYRAELVLRPEHREVFFPVPVSPQQVRLVLPQEAEGVCLTMVAVGGVVPQVGGGAG</sequence>
<keyword evidence="3" id="KW-1185">Reference proteome</keyword>
<organism evidence="2 3">
    <name type="scientific">Planobispora siamensis</name>
    <dbReference type="NCBI Taxonomy" id="936338"/>
    <lineage>
        <taxon>Bacteria</taxon>
        <taxon>Bacillati</taxon>
        <taxon>Actinomycetota</taxon>
        <taxon>Actinomycetes</taxon>
        <taxon>Streptosporangiales</taxon>
        <taxon>Streptosporangiaceae</taxon>
        <taxon>Planobispora</taxon>
    </lineage>
</organism>
<comment type="caution">
    <text evidence="2">The sequence shown here is derived from an EMBL/GenBank/DDBJ whole genome shotgun (WGS) entry which is preliminary data.</text>
</comment>
<evidence type="ECO:0000313" key="2">
    <source>
        <dbReference type="EMBL" id="GIH89817.1"/>
    </source>
</evidence>
<dbReference type="RefSeq" id="WP_204062205.1">
    <property type="nucleotide sequence ID" value="NZ_BOOJ01000006.1"/>
</dbReference>
<feature type="transmembrane region" description="Helical" evidence="1">
    <location>
        <begin position="234"/>
        <end position="254"/>
    </location>
</feature>
<feature type="transmembrane region" description="Helical" evidence="1">
    <location>
        <begin position="266"/>
        <end position="285"/>
    </location>
</feature>
<dbReference type="Proteomes" id="UP000619788">
    <property type="component" value="Unassembled WGS sequence"/>
</dbReference>
<dbReference type="EMBL" id="BOOJ01000006">
    <property type="protein sequence ID" value="GIH89817.1"/>
    <property type="molecule type" value="Genomic_DNA"/>
</dbReference>
<evidence type="ECO:0000256" key="1">
    <source>
        <dbReference type="SAM" id="Phobius"/>
    </source>
</evidence>
<feature type="transmembrane region" description="Helical" evidence="1">
    <location>
        <begin position="372"/>
        <end position="391"/>
    </location>
</feature>
<feature type="transmembrane region" description="Helical" evidence="1">
    <location>
        <begin position="403"/>
        <end position="421"/>
    </location>
</feature>
<name>A0A8J3SBP4_9ACTN</name>
<keyword evidence="1" id="KW-0472">Membrane</keyword>